<keyword evidence="11" id="KW-0496">Mitochondrion</keyword>
<dbReference type="GO" id="GO:0032981">
    <property type="term" value="P:mitochondrial respiratory chain complex I assembly"/>
    <property type="evidence" value="ECO:0007669"/>
    <property type="project" value="TreeGrafter"/>
</dbReference>
<evidence type="ECO:0000256" key="3">
    <source>
        <dbReference type="ARBA" id="ARBA00005923"/>
    </source>
</evidence>
<dbReference type="InterPro" id="IPR026627">
    <property type="entry name" value="NDUFB2_animal"/>
</dbReference>
<evidence type="ECO:0000256" key="11">
    <source>
        <dbReference type="ARBA" id="ARBA00023128"/>
    </source>
</evidence>
<comment type="function">
    <text evidence="1">Accessory subunit of the mitochondrial membrane respiratory chain NADH dehydrogenase (Complex I), that is believed not to be involved in catalysis. Complex I functions in the transfer of electrons from NADH to the respiratory chain. The immediate electron acceptor for the enzyme is believed to be ubiquinone.</text>
</comment>
<protein>
    <recommendedName>
        <fullName evidence="5">NADH dehydrogenase [ubiquinone] 1 beta subcomplex subunit 2, mitochondrial</fullName>
    </recommendedName>
    <alternativeName>
        <fullName evidence="13">Complex I-AGGG</fullName>
    </alternativeName>
    <alternativeName>
        <fullName evidence="14">NADH-ubiquinone oxidoreductase AGGG subunit</fullName>
    </alternativeName>
</protein>
<sequence>LTRAQVIRGEALSGFMWFWILWHVWHSSDMVLGHFPYPDPAAWTDEELGIPPDDEE</sequence>
<dbReference type="AlphaFoldDB" id="A0A7K7BJ56"/>
<comment type="subunit">
    <text evidence="4">Complex I is composed of 45 different subunits.</text>
</comment>
<evidence type="ECO:0000256" key="7">
    <source>
        <dbReference type="ARBA" id="ARBA00022660"/>
    </source>
</evidence>
<evidence type="ECO:0000313" key="17">
    <source>
        <dbReference type="Proteomes" id="UP000531938"/>
    </source>
</evidence>
<evidence type="ECO:0000256" key="13">
    <source>
        <dbReference type="ARBA" id="ARBA00031368"/>
    </source>
</evidence>
<evidence type="ECO:0000256" key="10">
    <source>
        <dbReference type="ARBA" id="ARBA00022982"/>
    </source>
</evidence>
<feature type="transmembrane region" description="Helical" evidence="15">
    <location>
        <begin position="7"/>
        <end position="25"/>
    </location>
</feature>
<dbReference type="PANTHER" id="PTHR15223:SF1">
    <property type="entry name" value="NADH DEHYDROGENASE [UBIQUINONE] 1 BETA SUBCOMPLEX SUBUNIT 2, MITOCHONDRIAL"/>
    <property type="match status" value="1"/>
</dbReference>
<keyword evidence="8" id="KW-0999">Mitochondrion inner membrane</keyword>
<keyword evidence="6" id="KW-0813">Transport</keyword>
<dbReference type="EMBL" id="VZSH01002690">
    <property type="protein sequence ID" value="NWY08501.1"/>
    <property type="molecule type" value="Genomic_DNA"/>
</dbReference>
<feature type="non-terminal residue" evidence="16">
    <location>
        <position position="1"/>
    </location>
</feature>
<evidence type="ECO:0000313" key="16">
    <source>
        <dbReference type="EMBL" id="NWY08501.1"/>
    </source>
</evidence>
<evidence type="ECO:0000256" key="2">
    <source>
        <dbReference type="ARBA" id="ARBA00004443"/>
    </source>
</evidence>
<comment type="caution">
    <text evidence="16">The sequence shown here is derived from an EMBL/GenBank/DDBJ whole genome shotgun (WGS) entry which is preliminary data.</text>
</comment>
<evidence type="ECO:0000256" key="5">
    <source>
        <dbReference type="ARBA" id="ARBA00014585"/>
    </source>
</evidence>
<dbReference type="PANTHER" id="PTHR15223">
    <property type="entry name" value="NADH-UBIQUINONE OXIDOREDUCTASE AGGG SUBUNIT"/>
    <property type="match status" value="1"/>
</dbReference>
<evidence type="ECO:0000256" key="4">
    <source>
        <dbReference type="ARBA" id="ARBA00011533"/>
    </source>
</evidence>
<keyword evidence="7" id="KW-0679">Respiratory chain</keyword>
<evidence type="ECO:0000256" key="14">
    <source>
        <dbReference type="ARBA" id="ARBA00031736"/>
    </source>
</evidence>
<evidence type="ECO:0000256" key="8">
    <source>
        <dbReference type="ARBA" id="ARBA00022792"/>
    </source>
</evidence>
<evidence type="ECO:0000256" key="9">
    <source>
        <dbReference type="ARBA" id="ARBA00022946"/>
    </source>
</evidence>
<evidence type="ECO:0000256" key="15">
    <source>
        <dbReference type="SAM" id="Phobius"/>
    </source>
</evidence>
<keyword evidence="15" id="KW-0812">Transmembrane</keyword>
<keyword evidence="12 15" id="KW-0472">Membrane</keyword>
<keyword evidence="15" id="KW-1133">Transmembrane helix</keyword>
<keyword evidence="9" id="KW-0809">Transit peptide</keyword>
<evidence type="ECO:0000256" key="1">
    <source>
        <dbReference type="ARBA" id="ARBA00003195"/>
    </source>
</evidence>
<dbReference type="Pfam" id="PF14813">
    <property type="entry name" value="NADH_B2"/>
    <property type="match status" value="1"/>
</dbReference>
<reference evidence="16 17" key="1">
    <citation type="submission" date="2019-09" db="EMBL/GenBank/DDBJ databases">
        <title>Bird 10,000 Genomes (B10K) Project - Family phase.</title>
        <authorList>
            <person name="Zhang G."/>
        </authorList>
    </citation>
    <scope>NUCLEOTIDE SEQUENCE [LARGE SCALE GENOMIC DNA]</scope>
    <source>
        <strain evidence="16">B10K-MSB-03</strain>
    </source>
</reference>
<dbReference type="GO" id="GO:0005743">
    <property type="term" value="C:mitochondrial inner membrane"/>
    <property type="evidence" value="ECO:0007669"/>
    <property type="project" value="UniProtKB-SubCell"/>
</dbReference>
<name>A0A7K7BJ56_9AVES</name>
<comment type="subcellular location">
    <subcellularLocation>
        <location evidence="2">Mitochondrion inner membrane</location>
        <topology evidence="2">Peripheral membrane protein</topology>
        <orientation evidence="2">Matrix side</orientation>
    </subcellularLocation>
</comment>
<dbReference type="Proteomes" id="UP000531938">
    <property type="component" value="Unassembled WGS sequence"/>
</dbReference>
<keyword evidence="17" id="KW-1185">Reference proteome</keyword>
<gene>
    <name evidence="16" type="primary">Ndufb2</name>
    <name evidence="16" type="ORF">NOTORN_R07438</name>
</gene>
<dbReference type="GO" id="GO:0045271">
    <property type="term" value="C:respiratory chain complex I"/>
    <property type="evidence" value="ECO:0007669"/>
    <property type="project" value="InterPro"/>
</dbReference>
<feature type="non-terminal residue" evidence="16">
    <location>
        <position position="56"/>
    </location>
</feature>
<comment type="similarity">
    <text evidence="3">Belongs to the complex I NDUFB2 subunit family.</text>
</comment>
<evidence type="ECO:0000256" key="12">
    <source>
        <dbReference type="ARBA" id="ARBA00023136"/>
    </source>
</evidence>
<proteinExistence type="inferred from homology"/>
<accession>A0A7K7BJ56</accession>
<keyword evidence="10" id="KW-0249">Electron transport</keyword>
<organism evidence="16 17">
    <name type="scientific">Nothoprocta ornata</name>
    <dbReference type="NCBI Taxonomy" id="83376"/>
    <lineage>
        <taxon>Eukaryota</taxon>
        <taxon>Metazoa</taxon>
        <taxon>Chordata</taxon>
        <taxon>Craniata</taxon>
        <taxon>Vertebrata</taxon>
        <taxon>Euteleostomi</taxon>
        <taxon>Archelosauria</taxon>
        <taxon>Archosauria</taxon>
        <taxon>Dinosauria</taxon>
        <taxon>Saurischia</taxon>
        <taxon>Theropoda</taxon>
        <taxon>Coelurosauria</taxon>
        <taxon>Aves</taxon>
        <taxon>Palaeognathae</taxon>
        <taxon>Tinamiformes</taxon>
        <taxon>Tinamidae</taxon>
        <taxon>Nothoprocta</taxon>
    </lineage>
</organism>
<evidence type="ECO:0000256" key="6">
    <source>
        <dbReference type="ARBA" id="ARBA00022448"/>
    </source>
</evidence>